<comment type="caution">
    <text evidence="1">The sequence shown here is derived from an EMBL/GenBank/DDBJ whole genome shotgun (WGS) entry which is preliminary data.</text>
</comment>
<keyword evidence="2" id="KW-1185">Reference proteome</keyword>
<protein>
    <submittedName>
        <fullName evidence="1">Uncharacterized protein</fullName>
    </submittedName>
</protein>
<evidence type="ECO:0000313" key="1">
    <source>
        <dbReference type="EMBL" id="KAK0174744.1"/>
    </source>
</evidence>
<evidence type="ECO:0000313" key="2">
    <source>
        <dbReference type="Proteomes" id="UP001168972"/>
    </source>
</evidence>
<dbReference type="AlphaFoldDB" id="A0AA39KUZ7"/>
<name>A0AA39KUZ7_MICHY</name>
<organism evidence="1 2">
    <name type="scientific">Microctonus hyperodae</name>
    <name type="common">Parasitoid wasp</name>
    <dbReference type="NCBI Taxonomy" id="165561"/>
    <lineage>
        <taxon>Eukaryota</taxon>
        <taxon>Metazoa</taxon>
        <taxon>Ecdysozoa</taxon>
        <taxon>Arthropoda</taxon>
        <taxon>Hexapoda</taxon>
        <taxon>Insecta</taxon>
        <taxon>Pterygota</taxon>
        <taxon>Neoptera</taxon>
        <taxon>Endopterygota</taxon>
        <taxon>Hymenoptera</taxon>
        <taxon>Apocrita</taxon>
        <taxon>Ichneumonoidea</taxon>
        <taxon>Braconidae</taxon>
        <taxon>Euphorinae</taxon>
        <taxon>Microctonus</taxon>
    </lineage>
</organism>
<dbReference type="EMBL" id="JAQQBR010000006">
    <property type="protein sequence ID" value="KAK0174744.1"/>
    <property type="molecule type" value="Genomic_DNA"/>
</dbReference>
<proteinExistence type="predicted"/>
<accession>A0AA39KUZ7</accession>
<reference evidence="1" key="1">
    <citation type="journal article" date="2023" name="bioRxiv">
        <title>Scaffold-level genome assemblies of two parasitoid biocontrol wasps reveal the parthenogenesis mechanism and an associated novel virus.</title>
        <authorList>
            <person name="Inwood S."/>
            <person name="Skelly J."/>
            <person name="Guhlin J."/>
            <person name="Harrop T."/>
            <person name="Goldson S."/>
            <person name="Dearden P."/>
        </authorList>
    </citation>
    <scope>NUCLEOTIDE SEQUENCE</scope>
    <source>
        <strain evidence="1">Lincoln</strain>
        <tissue evidence="1">Whole body</tissue>
    </source>
</reference>
<dbReference type="Proteomes" id="UP001168972">
    <property type="component" value="Unassembled WGS sequence"/>
</dbReference>
<gene>
    <name evidence="1" type="ORF">PV327_010479</name>
</gene>
<reference evidence="1" key="2">
    <citation type="submission" date="2023-03" db="EMBL/GenBank/DDBJ databases">
        <authorList>
            <person name="Inwood S.N."/>
            <person name="Skelly J.G."/>
            <person name="Guhlin J."/>
            <person name="Harrop T.W.R."/>
            <person name="Goldson S.G."/>
            <person name="Dearden P.K."/>
        </authorList>
    </citation>
    <scope>NUCLEOTIDE SEQUENCE</scope>
    <source>
        <strain evidence="1">Lincoln</strain>
        <tissue evidence="1">Whole body</tissue>
    </source>
</reference>
<sequence length="350" mass="39513">MTNKTSNGKVTTDKLSDQGGIFDVVVRPMFQQGHEGELCSWLKDSCLIRTSLGCPQPNCEGKTLVWSAARIVDKYNWSCPNCNKRQSIREGSFFFGIKGDLKNCLQIILAWCQNIPIEIAASCLEVKEHIVKKVYERCGQVTELYVKTHPEDFQIGGPGVVLIVDEYPGGLMATESTADVLITKKRNNNFHSILCIAEASLVPPRMWLHMMKTMPEPPPKNDNNNCEQKCGMVEEAIKEISQQVLPGSDLIANNYARCCNYESLQGLKQYRVYSVEQLQKLDKSFGNNLLSNLATIWQIGVAICEEIQESPHSVGQQIISNYLWRQRFGSVPSTAFQYMLNHIAECYRFN</sequence>